<evidence type="ECO:0000256" key="7">
    <source>
        <dbReference type="ARBA" id="ARBA00022723"/>
    </source>
</evidence>
<dbReference type="InterPro" id="IPR009080">
    <property type="entry name" value="tRNAsynth_Ia_anticodon-bd"/>
</dbReference>
<evidence type="ECO:0000256" key="9">
    <source>
        <dbReference type="ARBA" id="ARBA00022833"/>
    </source>
</evidence>
<dbReference type="InterPro" id="IPR014729">
    <property type="entry name" value="Rossmann-like_a/b/a_fold"/>
</dbReference>
<keyword evidence="11" id="KW-0648">Protein biosynthesis</keyword>
<dbReference type="EMBL" id="LNQE01001898">
    <property type="protein sequence ID" value="KUG02978.1"/>
    <property type="molecule type" value="Genomic_DNA"/>
</dbReference>
<comment type="caution">
    <text evidence="15">The sequence shown here is derived from an EMBL/GenBank/DDBJ whole genome shotgun (WGS) entry which is preliminary data.</text>
</comment>
<gene>
    <name evidence="15" type="ORF">ASZ90_019632</name>
</gene>
<dbReference type="EC" id="6.1.1.16" evidence="4"/>
<dbReference type="SUPFAM" id="SSF52374">
    <property type="entry name" value="Nucleotidylyl transferase"/>
    <property type="match status" value="1"/>
</dbReference>
<evidence type="ECO:0000256" key="5">
    <source>
        <dbReference type="ARBA" id="ARBA00022490"/>
    </source>
</evidence>
<dbReference type="SMART" id="SM00840">
    <property type="entry name" value="DALR_2"/>
    <property type="match status" value="1"/>
</dbReference>
<evidence type="ECO:0000256" key="10">
    <source>
        <dbReference type="ARBA" id="ARBA00022840"/>
    </source>
</evidence>
<dbReference type="PANTHER" id="PTHR10890">
    <property type="entry name" value="CYSTEINYL-TRNA SYNTHETASE"/>
    <property type="match status" value="1"/>
</dbReference>
<dbReference type="GO" id="GO:0046872">
    <property type="term" value="F:metal ion binding"/>
    <property type="evidence" value="ECO:0007669"/>
    <property type="project" value="UniProtKB-KW"/>
</dbReference>
<keyword evidence="9" id="KW-0862">Zinc</keyword>
<dbReference type="Pfam" id="PF01406">
    <property type="entry name" value="tRNA-synt_1e"/>
    <property type="match status" value="1"/>
</dbReference>
<dbReference type="Gene3D" id="3.40.50.620">
    <property type="entry name" value="HUPs"/>
    <property type="match status" value="1"/>
</dbReference>
<dbReference type="Gene3D" id="1.20.120.1910">
    <property type="entry name" value="Cysteine-tRNA ligase, C-terminal anti-codon recognition domain"/>
    <property type="match status" value="2"/>
</dbReference>
<evidence type="ECO:0000313" key="15">
    <source>
        <dbReference type="EMBL" id="KUG02978.1"/>
    </source>
</evidence>
<dbReference type="GO" id="GO:0005524">
    <property type="term" value="F:ATP binding"/>
    <property type="evidence" value="ECO:0007669"/>
    <property type="project" value="UniProtKB-KW"/>
</dbReference>
<evidence type="ECO:0000256" key="3">
    <source>
        <dbReference type="ARBA" id="ARBA00005594"/>
    </source>
</evidence>
<evidence type="ECO:0000256" key="8">
    <source>
        <dbReference type="ARBA" id="ARBA00022741"/>
    </source>
</evidence>
<keyword evidence="7" id="KW-0479">Metal-binding</keyword>
<name>A0A0W8E2W7_9ZZZZ</name>
<dbReference type="CDD" id="cd00672">
    <property type="entry name" value="CysRS_core"/>
    <property type="match status" value="1"/>
</dbReference>
<dbReference type="SUPFAM" id="SSF47323">
    <property type="entry name" value="Anticodon-binding domain of a subclass of class I aminoacyl-tRNA synthetases"/>
    <property type="match status" value="2"/>
</dbReference>
<comment type="similarity">
    <text evidence="3">Belongs to the class-I aminoacyl-tRNA synthetase family.</text>
</comment>
<evidence type="ECO:0000256" key="11">
    <source>
        <dbReference type="ARBA" id="ARBA00022917"/>
    </source>
</evidence>
<evidence type="ECO:0000256" key="1">
    <source>
        <dbReference type="ARBA" id="ARBA00001947"/>
    </source>
</evidence>
<dbReference type="InterPro" id="IPR024909">
    <property type="entry name" value="Cys-tRNA/MSH_ligase"/>
</dbReference>
<keyword evidence="5" id="KW-0963">Cytoplasm</keyword>
<reference evidence="15" key="1">
    <citation type="journal article" date="2015" name="Proc. Natl. Acad. Sci. U.S.A.">
        <title>Networks of energetic and metabolic interactions define dynamics in microbial communities.</title>
        <authorList>
            <person name="Embree M."/>
            <person name="Liu J.K."/>
            <person name="Al-Bassam M.M."/>
            <person name="Zengler K."/>
        </authorList>
    </citation>
    <scope>NUCLEOTIDE SEQUENCE</scope>
</reference>
<dbReference type="AlphaFoldDB" id="A0A0W8E2W7"/>
<dbReference type="GO" id="GO:0005829">
    <property type="term" value="C:cytosol"/>
    <property type="evidence" value="ECO:0007669"/>
    <property type="project" value="TreeGrafter"/>
</dbReference>
<evidence type="ECO:0000256" key="12">
    <source>
        <dbReference type="ARBA" id="ARBA00023146"/>
    </source>
</evidence>
<keyword evidence="10" id="KW-0067">ATP-binding</keyword>
<evidence type="ECO:0000256" key="2">
    <source>
        <dbReference type="ARBA" id="ARBA00004496"/>
    </source>
</evidence>
<evidence type="ECO:0000256" key="4">
    <source>
        <dbReference type="ARBA" id="ARBA00012832"/>
    </source>
</evidence>
<dbReference type="PANTHER" id="PTHR10890:SF3">
    <property type="entry name" value="CYSTEINE--TRNA LIGASE, CYTOPLASMIC"/>
    <property type="match status" value="1"/>
</dbReference>
<protein>
    <recommendedName>
        <fullName evidence="4">cysteine--tRNA ligase</fullName>
        <ecNumber evidence="4">6.1.1.16</ecNumber>
    </recommendedName>
    <alternativeName>
        <fullName evidence="13">Cysteinyl-tRNA synthetase</fullName>
    </alternativeName>
</protein>
<dbReference type="NCBIfam" id="TIGR00435">
    <property type="entry name" value="cysS"/>
    <property type="match status" value="1"/>
</dbReference>
<comment type="subcellular location">
    <subcellularLocation>
        <location evidence="2">Cytoplasm</location>
    </subcellularLocation>
</comment>
<dbReference type="GO" id="GO:0006423">
    <property type="term" value="P:cysteinyl-tRNA aminoacylation"/>
    <property type="evidence" value="ECO:0007669"/>
    <property type="project" value="InterPro"/>
</dbReference>
<organism evidence="15">
    <name type="scientific">hydrocarbon metagenome</name>
    <dbReference type="NCBI Taxonomy" id="938273"/>
    <lineage>
        <taxon>unclassified sequences</taxon>
        <taxon>metagenomes</taxon>
        <taxon>ecological metagenomes</taxon>
    </lineage>
</organism>
<dbReference type="InterPro" id="IPR015803">
    <property type="entry name" value="Cys-tRNA-ligase"/>
</dbReference>
<dbReference type="InterPro" id="IPR032678">
    <property type="entry name" value="tRNA-synt_1_cat_dom"/>
</dbReference>
<dbReference type="Pfam" id="PF09190">
    <property type="entry name" value="DALR_2"/>
    <property type="match status" value="1"/>
</dbReference>
<dbReference type="FunFam" id="3.40.50.620:FF:000451">
    <property type="entry name" value="Cysteine-tRNA ligase-like protein"/>
    <property type="match status" value="1"/>
</dbReference>
<dbReference type="HAMAP" id="MF_00041">
    <property type="entry name" value="Cys_tRNA_synth"/>
    <property type="match status" value="1"/>
</dbReference>
<sequence>MRRYFIYKGYDVTYVQNFTDVDDKIINRAREEGLDPLELGRKYIEEYFQDADRLNVLRADVHPCVSEHIPDIVEAVKGLIDKGYAYAVDGDVYFRVRSFAGYGKLSGRSLDDMMAGARVEIDERKEEAVDFALWKAAKEGEPAWDSPWGKGRPGWHIECSVMSTKYLGDTFDIHGGGSDLIFPHHENEIAQAEALTGQEFVKYWMHNGFITVNNEKMSKSLGNFFILRDILAQYPADVIRYYLISTHYRSPLDFDDGKLEEARKALGRLKTTLMLADEFVKQQSDQVIIGEQPQEFEKSLATMKEEFITAMEDDFNTAKAVGFLFEMAHQINSYIAGADVNDRTAQKAVEEGSRILKELGEVLGIFVEARYDEQGIVDKILDILVSLRQTARQEKDYQVADNLRDFLNQMEVSIEDTSKGSRIRYQNQPDLDILMNKLLELRTAFKQNKNYERSDHIRDVLLDQGIIIEDTREGVRWKFVNA</sequence>
<dbReference type="GO" id="GO:0004817">
    <property type="term" value="F:cysteine-tRNA ligase activity"/>
    <property type="evidence" value="ECO:0007669"/>
    <property type="project" value="UniProtKB-EC"/>
</dbReference>
<feature type="domain" description="Cysteinyl-tRNA synthetase class Ia DALR" evidence="14">
    <location>
        <begin position="306"/>
        <end position="372"/>
    </location>
</feature>
<evidence type="ECO:0000259" key="14">
    <source>
        <dbReference type="SMART" id="SM00840"/>
    </source>
</evidence>
<keyword evidence="8" id="KW-0547">Nucleotide-binding</keyword>
<evidence type="ECO:0000256" key="6">
    <source>
        <dbReference type="ARBA" id="ARBA00022598"/>
    </source>
</evidence>
<comment type="cofactor">
    <cofactor evidence="1">
        <name>Zn(2+)</name>
        <dbReference type="ChEBI" id="CHEBI:29105"/>
    </cofactor>
</comment>
<evidence type="ECO:0000256" key="13">
    <source>
        <dbReference type="ARBA" id="ARBA00031499"/>
    </source>
</evidence>
<accession>A0A0W8E2W7</accession>
<proteinExistence type="inferred from homology"/>
<keyword evidence="12 15" id="KW-0030">Aminoacyl-tRNA synthetase</keyword>
<dbReference type="InterPro" id="IPR015273">
    <property type="entry name" value="Cys-tRNA-synt_Ia_DALR"/>
</dbReference>
<dbReference type="PRINTS" id="PR00983">
    <property type="entry name" value="TRNASYNTHCYS"/>
</dbReference>
<keyword evidence="6 15" id="KW-0436">Ligase</keyword>